<dbReference type="EMBL" id="BGPR01234423">
    <property type="protein sequence ID" value="GBL87423.1"/>
    <property type="molecule type" value="Genomic_DNA"/>
</dbReference>
<feature type="non-terminal residue" evidence="1">
    <location>
        <position position="49"/>
    </location>
</feature>
<evidence type="ECO:0000313" key="1">
    <source>
        <dbReference type="EMBL" id="GBL87423.1"/>
    </source>
</evidence>
<keyword evidence="2" id="KW-1185">Reference proteome</keyword>
<sequence>MSSPEIWLAKSRRHRRHLHFDRPNALEAVGLKMCEPPYSSVGVIHLAER</sequence>
<proteinExistence type="predicted"/>
<protein>
    <submittedName>
        <fullName evidence="1">Uncharacterized protein</fullName>
    </submittedName>
</protein>
<comment type="caution">
    <text evidence="1">The sequence shown here is derived from an EMBL/GenBank/DDBJ whole genome shotgun (WGS) entry which is preliminary data.</text>
</comment>
<dbReference type="AlphaFoldDB" id="A0A4Y2B5W0"/>
<accession>A0A4Y2B5W0</accession>
<gene>
    <name evidence="1" type="ORF">AVEN_189510_1</name>
</gene>
<reference evidence="1 2" key="1">
    <citation type="journal article" date="2019" name="Sci. Rep.">
        <title>Orb-weaving spider Araneus ventricosus genome elucidates the spidroin gene catalogue.</title>
        <authorList>
            <person name="Kono N."/>
            <person name="Nakamura H."/>
            <person name="Ohtoshi R."/>
            <person name="Moran D.A.P."/>
            <person name="Shinohara A."/>
            <person name="Yoshida Y."/>
            <person name="Fujiwara M."/>
            <person name="Mori M."/>
            <person name="Tomita M."/>
            <person name="Arakawa K."/>
        </authorList>
    </citation>
    <scope>NUCLEOTIDE SEQUENCE [LARGE SCALE GENOMIC DNA]</scope>
</reference>
<dbReference type="Proteomes" id="UP000499080">
    <property type="component" value="Unassembled WGS sequence"/>
</dbReference>
<organism evidence="1 2">
    <name type="scientific">Araneus ventricosus</name>
    <name type="common">Orbweaver spider</name>
    <name type="synonym">Epeira ventricosa</name>
    <dbReference type="NCBI Taxonomy" id="182803"/>
    <lineage>
        <taxon>Eukaryota</taxon>
        <taxon>Metazoa</taxon>
        <taxon>Ecdysozoa</taxon>
        <taxon>Arthropoda</taxon>
        <taxon>Chelicerata</taxon>
        <taxon>Arachnida</taxon>
        <taxon>Araneae</taxon>
        <taxon>Araneomorphae</taxon>
        <taxon>Entelegynae</taxon>
        <taxon>Araneoidea</taxon>
        <taxon>Araneidae</taxon>
        <taxon>Araneus</taxon>
    </lineage>
</organism>
<evidence type="ECO:0000313" key="2">
    <source>
        <dbReference type="Proteomes" id="UP000499080"/>
    </source>
</evidence>
<name>A0A4Y2B5W0_ARAVE</name>